<organism evidence="1">
    <name type="scientific">Photinus pyralis</name>
    <name type="common">Common eastern firefly</name>
    <name type="synonym">Lampyris pyralis</name>
    <dbReference type="NCBI Taxonomy" id="7054"/>
    <lineage>
        <taxon>Eukaryota</taxon>
        <taxon>Metazoa</taxon>
        <taxon>Ecdysozoa</taxon>
        <taxon>Arthropoda</taxon>
        <taxon>Hexapoda</taxon>
        <taxon>Insecta</taxon>
        <taxon>Pterygota</taxon>
        <taxon>Neoptera</taxon>
        <taxon>Endopterygota</taxon>
        <taxon>Coleoptera</taxon>
        <taxon>Polyphaga</taxon>
        <taxon>Elateriformia</taxon>
        <taxon>Elateroidea</taxon>
        <taxon>Lampyridae</taxon>
        <taxon>Lampyrinae</taxon>
        <taxon>Photinus</taxon>
    </lineage>
</organism>
<dbReference type="EMBL" id="GEZM01012146">
    <property type="protein sequence ID" value="JAV93147.1"/>
    <property type="molecule type" value="Transcribed_RNA"/>
</dbReference>
<dbReference type="EMBL" id="VVIM01000004">
    <property type="protein sequence ID" value="KAB0800591.1"/>
    <property type="molecule type" value="Genomic_DNA"/>
</dbReference>
<dbReference type="InterPro" id="IPR036412">
    <property type="entry name" value="HAD-like_sf"/>
</dbReference>
<name>A0A1Y1NC04_PHOPY</name>
<reference evidence="2" key="3">
    <citation type="submission" date="2019-08" db="EMBL/GenBank/DDBJ databases">
        <authorList>
            <consortium name="Photinus pyralis genome working group"/>
            <person name="Fallon T.R."/>
            <person name="Sander Lower S.E."/>
            <person name="Weng J.-K."/>
        </authorList>
    </citation>
    <scope>NUCLEOTIDE SEQUENCE</scope>
    <source>
        <strain evidence="2">1611_PpyrPB1</strain>
        <tissue evidence="2">Whole body</tissue>
    </source>
</reference>
<gene>
    <name evidence="2" type="ORF">PPYR_06331</name>
</gene>
<keyword evidence="3" id="KW-1185">Reference proteome</keyword>
<dbReference type="InterPro" id="IPR041492">
    <property type="entry name" value="HAD_2"/>
</dbReference>
<sequence length="228" mass="25400">MPYKKVTHVIFDMDGLLLDSEKVYEVIISEIAQRYGRVYTNEVKMQLLGTPEPVTAQLAVKGMDLPITPEQFLKEYIEGTNIHLAHPDLFAGAEKLIRHLHKHNVPIAVATSSSYDAIAVKTQHYKELFSLFHHICSGSSDPEVKRGKPNPDVYLVCASRFADKPNPEQCLVFEDAPNGVIGSVRAGMQVVMVPAESTSEELRKPATLVLKSLTEFKPELFGLPPFNE</sequence>
<dbReference type="InterPro" id="IPR023198">
    <property type="entry name" value="PGP-like_dom2"/>
</dbReference>
<evidence type="ECO:0000313" key="2">
    <source>
        <dbReference type="EMBL" id="KAB0800591.1"/>
    </source>
</evidence>
<dbReference type="Proteomes" id="UP000327044">
    <property type="component" value="Unassembled WGS sequence"/>
</dbReference>
<evidence type="ECO:0000313" key="3">
    <source>
        <dbReference type="Proteomes" id="UP000327044"/>
    </source>
</evidence>
<dbReference type="EMBL" id="GEZM01012147">
    <property type="protein sequence ID" value="JAV93145.1"/>
    <property type="molecule type" value="Transcribed_RNA"/>
</dbReference>
<dbReference type="PANTHER" id="PTHR18901:SF38">
    <property type="entry name" value="PSEUDOURIDINE-5'-PHOSPHATASE"/>
    <property type="match status" value="1"/>
</dbReference>
<dbReference type="SUPFAM" id="SSF56784">
    <property type="entry name" value="HAD-like"/>
    <property type="match status" value="1"/>
</dbReference>
<dbReference type="Gene3D" id="3.40.50.1000">
    <property type="entry name" value="HAD superfamily/HAD-like"/>
    <property type="match status" value="1"/>
</dbReference>
<dbReference type="OrthoDB" id="40579at2759"/>
<dbReference type="Pfam" id="PF13419">
    <property type="entry name" value="HAD_2"/>
    <property type="match status" value="1"/>
</dbReference>
<protein>
    <recommendedName>
        <fullName evidence="4">Pseudouridine-5'-phosphatase</fullName>
    </recommendedName>
</protein>
<accession>A0A1Y1NC04</accession>
<proteinExistence type="predicted"/>
<dbReference type="InParanoid" id="A0A1Y1NC04"/>
<dbReference type="PANTHER" id="PTHR18901">
    <property type="entry name" value="2-DEOXYGLUCOSE-6-PHOSPHATE PHOSPHATASE 2"/>
    <property type="match status" value="1"/>
</dbReference>
<reference evidence="2 3" key="2">
    <citation type="journal article" date="2018" name="Elife">
        <title>Firefly genomes illuminate parallel origins of bioluminescence in beetles.</title>
        <authorList>
            <person name="Fallon T.R."/>
            <person name="Lower S.E."/>
            <person name="Chang C.H."/>
            <person name="Bessho-Uehara M."/>
            <person name="Martin G.J."/>
            <person name="Bewick A.J."/>
            <person name="Behringer M."/>
            <person name="Debat H.J."/>
            <person name="Wong I."/>
            <person name="Day J.C."/>
            <person name="Suvorov A."/>
            <person name="Silva C.J."/>
            <person name="Stanger-Hall K.F."/>
            <person name="Hall D.W."/>
            <person name="Schmitz R.J."/>
            <person name="Nelson D.R."/>
            <person name="Lewis S.M."/>
            <person name="Shigenobu S."/>
            <person name="Bybee S.M."/>
            <person name="Larracuente A.M."/>
            <person name="Oba Y."/>
            <person name="Weng J.K."/>
        </authorList>
    </citation>
    <scope>NUCLEOTIDE SEQUENCE [LARGE SCALE GENOMIC DNA]</scope>
    <source>
        <strain evidence="2">1611_PpyrPB1</strain>
        <tissue evidence="2">Whole body</tissue>
    </source>
</reference>
<evidence type="ECO:0008006" key="4">
    <source>
        <dbReference type="Google" id="ProtNLM"/>
    </source>
</evidence>
<dbReference type="InterPro" id="IPR006439">
    <property type="entry name" value="HAD-SF_hydro_IA"/>
</dbReference>
<reference evidence="1" key="1">
    <citation type="journal article" date="2016" name="Sci. Rep.">
        <title>Molecular characterization of firefly nuptial gifts: a multi-omics approach sheds light on postcopulatory sexual selection.</title>
        <authorList>
            <person name="Al-Wathiqui N."/>
            <person name="Fallon T.R."/>
            <person name="South A."/>
            <person name="Weng J.K."/>
            <person name="Lewis S.M."/>
        </authorList>
    </citation>
    <scope>NUCLEOTIDE SEQUENCE</scope>
</reference>
<dbReference type="GO" id="GO:0016791">
    <property type="term" value="F:phosphatase activity"/>
    <property type="evidence" value="ECO:0007669"/>
    <property type="project" value="TreeGrafter"/>
</dbReference>
<dbReference type="InterPro" id="IPR023214">
    <property type="entry name" value="HAD_sf"/>
</dbReference>
<dbReference type="FunFam" id="3.40.50.1000:FF:000055">
    <property type="entry name" value="Haloacid dehalogenase-like hydrolase family protein"/>
    <property type="match status" value="1"/>
</dbReference>
<dbReference type="AlphaFoldDB" id="A0A1Y1NC04"/>
<dbReference type="Gene3D" id="1.10.150.240">
    <property type="entry name" value="Putative phosphatase, domain 2"/>
    <property type="match status" value="1"/>
</dbReference>
<dbReference type="SFLD" id="SFLDS00003">
    <property type="entry name" value="Haloacid_Dehalogenase"/>
    <property type="match status" value="1"/>
</dbReference>
<dbReference type="SFLD" id="SFLDG01129">
    <property type="entry name" value="C1.5:_HAD__Beta-PGM__Phosphata"/>
    <property type="match status" value="1"/>
</dbReference>
<dbReference type="NCBIfam" id="TIGR01509">
    <property type="entry name" value="HAD-SF-IA-v3"/>
    <property type="match status" value="1"/>
</dbReference>
<evidence type="ECO:0000313" key="1">
    <source>
        <dbReference type="EMBL" id="JAV93147.1"/>
    </source>
</evidence>